<dbReference type="EMBL" id="UOGA01000097">
    <property type="protein sequence ID" value="VAX17500.1"/>
    <property type="molecule type" value="Genomic_DNA"/>
</dbReference>
<evidence type="ECO:0000256" key="1">
    <source>
        <dbReference type="ARBA" id="ARBA00006964"/>
    </source>
</evidence>
<dbReference type="InterPro" id="IPR002678">
    <property type="entry name" value="DUF34/NIF3"/>
</dbReference>
<dbReference type="GO" id="GO:0016787">
    <property type="term" value="F:hydrolase activity"/>
    <property type="evidence" value="ECO:0007669"/>
    <property type="project" value="UniProtKB-KW"/>
</dbReference>
<dbReference type="GO" id="GO:0005737">
    <property type="term" value="C:cytoplasm"/>
    <property type="evidence" value="ECO:0007669"/>
    <property type="project" value="TreeGrafter"/>
</dbReference>
<dbReference type="InterPro" id="IPR036069">
    <property type="entry name" value="DUF34/NIF3_sf"/>
</dbReference>
<dbReference type="Pfam" id="PF01784">
    <property type="entry name" value="DUF34_NIF3"/>
    <property type="match status" value="1"/>
</dbReference>
<evidence type="ECO:0000313" key="3">
    <source>
        <dbReference type="EMBL" id="VAX17500.1"/>
    </source>
</evidence>
<dbReference type="SUPFAM" id="SSF102705">
    <property type="entry name" value="NIF3 (NGG1p interacting factor 3)-like"/>
    <property type="match status" value="1"/>
</dbReference>
<dbReference type="PANTHER" id="PTHR13799:SF14">
    <property type="entry name" value="GTP CYCLOHYDROLASE 1 TYPE 2 HOMOLOG"/>
    <property type="match status" value="1"/>
</dbReference>
<evidence type="ECO:0000256" key="2">
    <source>
        <dbReference type="ARBA" id="ARBA00022723"/>
    </source>
</evidence>
<comment type="similarity">
    <text evidence="1">Belongs to the GTP cyclohydrolase I type 2/NIF3 family.</text>
</comment>
<proteinExistence type="inferred from homology"/>
<gene>
    <name evidence="3" type="ORF">MNBD_NITROSPINAE04-956</name>
</gene>
<organism evidence="3">
    <name type="scientific">hydrothermal vent metagenome</name>
    <dbReference type="NCBI Taxonomy" id="652676"/>
    <lineage>
        <taxon>unclassified sequences</taxon>
        <taxon>metagenomes</taxon>
        <taxon>ecological metagenomes</taxon>
    </lineage>
</organism>
<dbReference type="AlphaFoldDB" id="A0A3B1C3P9"/>
<protein>
    <submittedName>
        <fullName evidence="3">GTP cyclohydrolase 1 type 2 homolog YbgI</fullName>
    </submittedName>
</protein>
<dbReference type="Gene3D" id="3.40.1390.30">
    <property type="entry name" value="NIF3 (NGG1p interacting factor 3)-like"/>
    <property type="match status" value="2"/>
</dbReference>
<sequence length="252" mass="28259">MAKLNEIISFADDLLNTDEIKDYCPNGLQVEGRSEVNHIITGVSACMDLFEEALKRNADAVLVHHGMFWDNDSRVVCGNIRKRLTLLLKNNISLIGYHLPLDRHPEVGNNIQLVRRLGLVEPEPFGMYGGKSISYIAKTSKPTNIGELLKTVSTTLKREARHFAFGPNKVNVVAICSGSAPELIREAVRVKADVFITGEETEWVYNFSKEEKIHYVAAGHHATEKFGVMELGDRIKKKFDVEVEFVDIPNPI</sequence>
<reference evidence="3" key="1">
    <citation type="submission" date="2018-06" db="EMBL/GenBank/DDBJ databases">
        <authorList>
            <person name="Zhirakovskaya E."/>
        </authorList>
    </citation>
    <scope>NUCLEOTIDE SEQUENCE</scope>
</reference>
<name>A0A3B1C3P9_9ZZZZ</name>
<keyword evidence="3" id="KW-0378">Hydrolase</keyword>
<dbReference type="GO" id="GO:0046872">
    <property type="term" value="F:metal ion binding"/>
    <property type="evidence" value="ECO:0007669"/>
    <property type="project" value="UniProtKB-KW"/>
</dbReference>
<dbReference type="PANTHER" id="PTHR13799">
    <property type="entry name" value="NGG1 INTERACTING FACTOR 3"/>
    <property type="match status" value="1"/>
</dbReference>
<dbReference type="NCBIfam" id="TIGR00486">
    <property type="entry name" value="YbgI_SA1388"/>
    <property type="match status" value="1"/>
</dbReference>
<keyword evidence="2" id="KW-0479">Metal-binding</keyword>
<accession>A0A3B1C3P9</accession>